<evidence type="ECO:0000256" key="2">
    <source>
        <dbReference type="ARBA" id="ARBA00022574"/>
    </source>
</evidence>
<dbReference type="FunFam" id="2.130.10.10:FF:001139">
    <property type="entry name" value="DIP2p Nucleolar protein"/>
    <property type="match status" value="1"/>
</dbReference>
<evidence type="ECO:0000313" key="8">
    <source>
        <dbReference type="Proteomes" id="UP001165063"/>
    </source>
</evidence>
<dbReference type="InterPro" id="IPR001680">
    <property type="entry name" value="WD40_rpt"/>
</dbReference>
<sequence length="749" mass="84108">MVKSYQRYEQLDVFGVIASNSNSIFVPSTSSSSSSSSSSKAGQLITAGLEEILIWDIKTGTLIKKLKEGSNPGALDSNTQASPSQVVQLCHEPASNILAAGYQDGSIKIWDITSGSVIINFTGHKSAISQLKFDRSGTRLVSGSKDTTIIVWDLVGEVGLFKLKGHTDEITGLEFLAEPENTNLDELEDWLISVSKDKLIKLWDLKARQCIETHVAHSGECWSLSLNTSKELCFTTGMENQLKVWSIDLNNEENRIIELGTYEKKSKARGLNIEFKNTSQGEFFFVSNADKTVELFRLRTDKELAKVITKRTARLKKDKGMSDEEIQQSLKESKVNMLIAPFTTVFSDKSKVKSTTWGTTSNRKLDIVLTLANNSVSYQHIPIPETVKKHKKDEQLAQEKYKLDHTGHRHDIRAIDISDDDKLLVTGSTNQLKVWNIKTRSCIRTFDKIGTVLTAKFLPGGTLVVIGTKEGVLSLVDLASSSILHSIDDAHSGQRILSIEITPDGKSILTGSSDKSVRFWEIQVEKELVPGTEDRFVNKLQLNHTRTLELNDEVLCIKVSPDSKLLSVGLIDNTVKVFFYDTLKFFLSLYGHKLPILSIDISFDSKLIITSSADKNIRIWGLDFGDCHKSIFGHQDSIMCVKFVPNSKNFFSCSKDGMIKYWDGIKFENVQKLAAHQSEVWNMAISSSGEFMCSVSHDHSIRIWEETDDQVFIEEEREKEMDELYEKELLESLEGDDITKRSESSRYLF</sequence>
<evidence type="ECO:0000256" key="3">
    <source>
        <dbReference type="ARBA" id="ARBA00022737"/>
    </source>
</evidence>
<proteinExistence type="inferred from homology"/>
<dbReference type="PROSITE" id="PS50294">
    <property type="entry name" value="WD_REPEATS_REGION"/>
    <property type="match status" value="6"/>
</dbReference>
<dbReference type="GO" id="GO:0034388">
    <property type="term" value="C:Pwp2p-containing subcomplex of 90S preribosome"/>
    <property type="evidence" value="ECO:0007669"/>
    <property type="project" value="TreeGrafter"/>
</dbReference>
<evidence type="ECO:0000256" key="1">
    <source>
        <dbReference type="ARBA" id="ARBA00004604"/>
    </source>
</evidence>
<dbReference type="PRINTS" id="PR00320">
    <property type="entry name" value="GPROTEINBRPT"/>
</dbReference>
<dbReference type="FunFam" id="2.130.10.10:FF:000157">
    <property type="entry name" value="WD repeat domain 3"/>
    <property type="match status" value="1"/>
</dbReference>
<dbReference type="Pfam" id="PF25172">
    <property type="entry name" value="Beta-prop_WDR3_2nd"/>
    <property type="match status" value="1"/>
</dbReference>
<dbReference type="Pfam" id="PF25173">
    <property type="entry name" value="Beta-prop_WDR3_1st"/>
    <property type="match status" value="1"/>
</dbReference>
<dbReference type="PANTHER" id="PTHR19853">
    <property type="entry name" value="WD REPEAT CONTAINING PROTEIN 3 WDR3"/>
    <property type="match status" value="1"/>
</dbReference>
<feature type="repeat" description="WD" evidence="6">
    <location>
        <begin position="631"/>
        <end position="663"/>
    </location>
</feature>
<dbReference type="InterPro" id="IPR020472">
    <property type="entry name" value="WD40_PAC1"/>
</dbReference>
<dbReference type="OrthoDB" id="407922at2759"/>
<keyword evidence="8" id="KW-1185">Reference proteome</keyword>
<dbReference type="GO" id="GO:0030490">
    <property type="term" value="P:maturation of SSU-rRNA"/>
    <property type="evidence" value="ECO:0007669"/>
    <property type="project" value="TreeGrafter"/>
</dbReference>
<dbReference type="FunFam" id="2.130.10.10:FF:000178">
    <property type="entry name" value="WD repeat domain 3"/>
    <property type="match status" value="1"/>
</dbReference>
<keyword evidence="3" id="KW-0677">Repeat</keyword>
<feature type="repeat" description="WD" evidence="6">
    <location>
        <begin position="79"/>
        <end position="120"/>
    </location>
</feature>
<dbReference type="SUPFAM" id="SSF50978">
    <property type="entry name" value="WD40 repeat-like"/>
    <property type="match status" value="1"/>
</dbReference>
<feature type="repeat" description="WD" evidence="6">
    <location>
        <begin position="589"/>
        <end position="630"/>
    </location>
</feature>
<feature type="repeat" description="WD" evidence="6">
    <location>
        <begin position="405"/>
        <end position="445"/>
    </location>
</feature>
<dbReference type="GO" id="GO:0032040">
    <property type="term" value="C:small-subunit processome"/>
    <property type="evidence" value="ECO:0007669"/>
    <property type="project" value="TreeGrafter"/>
</dbReference>
<dbReference type="InterPro" id="IPR051570">
    <property type="entry name" value="TBC1_cilium_biogenesis"/>
</dbReference>
<evidence type="ECO:0000313" key="7">
    <source>
        <dbReference type="EMBL" id="GMG39404.1"/>
    </source>
</evidence>
<comment type="caution">
    <text evidence="7">The sequence shown here is derived from an EMBL/GenBank/DDBJ whole genome shotgun (WGS) entry which is preliminary data.</text>
</comment>
<feature type="repeat" description="WD" evidence="6">
    <location>
        <begin position="496"/>
        <end position="530"/>
    </location>
</feature>
<feature type="repeat" description="WD" evidence="6">
    <location>
        <begin position="673"/>
        <end position="705"/>
    </location>
</feature>
<reference evidence="7" key="1">
    <citation type="submission" date="2023-04" db="EMBL/GenBank/DDBJ databases">
        <title>Ambrosiozyma monospora NBRC 1965.</title>
        <authorList>
            <person name="Ichikawa N."/>
            <person name="Sato H."/>
            <person name="Tonouchi N."/>
        </authorList>
    </citation>
    <scope>NUCLEOTIDE SEQUENCE</scope>
    <source>
        <strain evidence="7">NBRC 1965</strain>
    </source>
</reference>
<keyword evidence="2 6" id="KW-0853">WD repeat</keyword>
<feature type="repeat" description="WD" evidence="6">
    <location>
        <begin position="163"/>
        <end position="213"/>
    </location>
</feature>
<dbReference type="EMBL" id="BSXU01002891">
    <property type="protein sequence ID" value="GMG39404.1"/>
    <property type="molecule type" value="Genomic_DNA"/>
</dbReference>
<gene>
    <name evidence="7" type="ORF">Amon01_000531800</name>
</gene>
<dbReference type="PANTHER" id="PTHR19853:SF0">
    <property type="entry name" value="WD REPEAT-CONTAINING PROTEIN 3"/>
    <property type="match status" value="1"/>
</dbReference>
<dbReference type="Gene3D" id="2.130.10.10">
    <property type="entry name" value="YVTN repeat-like/Quinoprotein amine dehydrogenase"/>
    <property type="match status" value="4"/>
</dbReference>
<dbReference type="PROSITE" id="PS50082">
    <property type="entry name" value="WD_REPEATS_2"/>
    <property type="match status" value="8"/>
</dbReference>
<evidence type="ECO:0000256" key="4">
    <source>
        <dbReference type="ARBA" id="ARBA00023242"/>
    </source>
</evidence>
<comment type="subcellular location">
    <subcellularLocation>
        <location evidence="1">Nucleus</location>
        <location evidence="1">Nucleolus</location>
    </subcellularLocation>
</comment>
<dbReference type="SMART" id="SM00320">
    <property type="entry name" value="WD40"/>
    <property type="match status" value="11"/>
</dbReference>
<accession>A0A9W7DHL6</accession>
<keyword evidence="4" id="KW-0539">Nucleus</keyword>
<comment type="similarity">
    <text evidence="5">Belongs to the WD repeat WDR3/UTP12 family.</text>
</comment>
<organism evidence="7 8">
    <name type="scientific">Ambrosiozyma monospora</name>
    <name type="common">Yeast</name>
    <name type="synonym">Endomycopsis monosporus</name>
    <dbReference type="NCBI Taxonomy" id="43982"/>
    <lineage>
        <taxon>Eukaryota</taxon>
        <taxon>Fungi</taxon>
        <taxon>Dikarya</taxon>
        <taxon>Ascomycota</taxon>
        <taxon>Saccharomycotina</taxon>
        <taxon>Pichiomycetes</taxon>
        <taxon>Pichiales</taxon>
        <taxon>Pichiaceae</taxon>
        <taxon>Ambrosiozyma</taxon>
    </lineage>
</organism>
<dbReference type="SUPFAM" id="SSF50952">
    <property type="entry name" value="Soluble quinoprotein glucose dehydrogenase"/>
    <property type="match status" value="1"/>
</dbReference>
<name>A0A9W7DHL6_AMBMO</name>
<evidence type="ECO:0000256" key="5">
    <source>
        <dbReference type="ARBA" id="ARBA00038229"/>
    </source>
</evidence>
<evidence type="ECO:0000256" key="6">
    <source>
        <dbReference type="PROSITE-ProRule" id="PRU00221"/>
    </source>
</evidence>
<dbReference type="Proteomes" id="UP001165063">
    <property type="component" value="Unassembled WGS sequence"/>
</dbReference>
<protein>
    <submittedName>
        <fullName evidence="7">Unnamed protein product</fullName>
    </submittedName>
</protein>
<dbReference type="InterPro" id="IPR011041">
    <property type="entry name" value="Quinoprot_gluc/sorb_DH_b-prop"/>
</dbReference>
<dbReference type="InterPro" id="IPR036322">
    <property type="entry name" value="WD40_repeat_dom_sf"/>
</dbReference>
<dbReference type="CDD" id="cd00200">
    <property type="entry name" value="WD40"/>
    <property type="match status" value="1"/>
</dbReference>
<dbReference type="PROSITE" id="PS00678">
    <property type="entry name" value="WD_REPEATS_1"/>
    <property type="match status" value="4"/>
</dbReference>
<dbReference type="AlphaFoldDB" id="A0A9W7DHL6"/>
<dbReference type="InterPro" id="IPR015943">
    <property type="entry name" value="WD40/YVTN_repeat-like_dom_sf"/>
</dbReference>
<feature type="repeat" description="WD" evidence="6">
    <location>
        <begin position="121"/>
        <end position="154"/>
    </location>
</feature>
<dbReference type="InterPro" id="IPR019775">
    <property type="entry name" value="WD40_repeat_CS"/>
</dbReference>
<dbReference type="GO" id="GO:0030515">
    <property type="term" value="F:snoRNA binding"/>
    <property type="evidence" value="ECO:0007669"/>
    <property type="project" value="TreeGrafter"/>
</dbReference>